<gene>
    <name evidence="8" type="ORF">BDK51DRAFT_6509</name>
</gene>
<reference evidence="9" key="1">
    <citation type="journal article" date="2018" name="Nat. Microbiol.">
        <title>Leveraging single-cell genomics to expand the fungal tree of life.</title>
        <authorList>
            <person name="Ahrendt S.R."/>
            <person name="Quandt C.A."/>
            <person name="Ciobanu D."/>
            <person name="Clum A."/>
            <person name="Salamov A."/>
            <person name="Andreopoulos B."/>
            <person name="Cheng J.F."/>
            <person name="Woyke T."/>
            <person name="Pelin A."/>
            <person name="Henrissat B."/>
            <person name="Reynolds N.K."/>
            <person name="Benny G.L."/>
            <person name="Smith M.E."/>
            <person name="James T.Y."/>
            <person name="Grigoriev I.V."/>
        </authorList>
    </citation>
    <scope>NUCLEOTIDE SEQUENCE [LARGE SCALE GENOMIC DNA]</scope>
</reference>
<dbReference type="GO" id="GO:0006261">
    <property type="term" value="P:DNA-templated DNA replication"/>
    <property type="evidence" value="ECO:0007669"/>
    <property type="project" value="InterPro"/>
</dbReference>
<evidence type="ECO:0000259" key="7">
    <source>
        <dbReference type="Pfam" id="PF16922"/>
    </source>
</evidence>
<dbReference type="SUPFAM" id="SSF160059">
    <property type="entry name" value="PriA/YqbF domain"/>
    <property type="match status" value="1"/>
</dbReference>
<dbReference type="InterPro" id="IPR036224">
    <property type="entry name" value="GINS_bundle-like_dom_sf"/>
</dbReference>
<dbReference type="PANTHER" id="PTHR21206:SF0">
    <property type="entry name" value="DNA REPLICATION COMPLEX GINS PROTEIN SLD5"/>
    <property type="match status" value="1"/>
</dbReference>
<sequence length="195" mass="22687">DVQRLTQSWVNERCAPELLPFEDELVSDLREMLEARVRVLDIESDDEPESPEAAFLVIIYQQEMERIKYVLRSYLRTRLDKIQRYTRHLLQDRTARSCLSQEELTFASKFQGLLDRHFMNSCLDSLPPGLQTLNEEAMVSKPDLESAVICRVKEDIGQLQLEGTPESIDMQRNNIYLLRYNAIRALLGQGKVELL</sequence>
<dbReference type="InterPro" id="IPR021151">
    <property type="entry name" value="GINS_A"/>
</dbReference>
<dbReference type="SUPFAM" id="SSF158573">
    <property type="entry name" value="GINS helical bundle-like"/>
    <property type="match status" value="1"/>
</dbReference>
<organism evidence="8 9">
    <name type="scientific">Blyttiomyces helicus</name>
    <dbReference type="NCBI Taxonomy" id="388810"/>
    <lineage>
        <taxon>Eukaryota</taxon>
        <taxon>Fungi</taxon>
        <taxon>Fungi incertae sedis</taxon>
        <taxon>Chytridiomycota</taxon>
        <taxon>Chytridiomycota incertae sedis</taxon>
        <taxon>Chytridiomycetes</taxon>
        <taxon>Chytridiomycetes incertae sedis</taxon>
        <taxon>Blyttiomyces</taxon>
    </lineage>
</organism>
<dbReference type="PANTHER" id="PTHR21206">
    <property type="entry name" value="SLD5 PROTEIN"/>
    <property type="match status" value="1"/>
</dbReference>
<evidence type="ECO:0000313" key="8">
    <source>
        <dbReference type="EMBL" id="RKO86464.1"/>
    </source>
</evidence>
<evidence type="ECO:0000256" key="2">
    <source>
        <dbReference type="ARBA" id="ARBA00008187"/>
    </source>
</evidence>
<dbReference type="OrthoDB" id="338231at2759"/>
<dbReference type="AlphaFoldDB" id="A0A4P9W2T2"/>
<dbReference type="CDD" id="cd11711">
    <property type="entry name" value="GINS_A_Sld5"/>
    <property type="match status" value="1"/>
</dbReference>
<name>A0A4P9W2T2_9FUNG</name>
<evidence type="ECO:0000313" key="9">
    <source>
        <dbReference type="Proteomes" id="UP000269721"/>
    </source>
</evidence>
<dbReference type="PIRSF" id="PIRSF007764">
    <property type="entry name" value="Sld5"/>
    <property type="match status" value="1"/>
</dbReference>
<accession>A0A4P9W2T2</accession>
<dbReference type="Pfam" id="PF16922">
    <property type="entry name" value="SLD5_C"/>
    <property type="match status" value="1"/>
</dbReference>
<dbReference type="InterPro" id="IPR031633">
    <property type="entry name" value="SLD5_C"/>
</dbReference>
<keyword evidence="4" id="KW-0235">DNA replication</keyword>
<dbReference type="EMBL" id="KZ998175">
    <property type="protein sequence ID" value="RKO86464.1"/>
    <property type="molecule type" value="Genomic_DNA"/>
</dbReference>
<comment type="similarity">
    <text evidence="2">Belongs to the GINS4/SLD5 family.</text>
</comment>
<dbReference type="Pfam" id="PF05916">
    <property type="entry name" value="Sld5"/>
    <property type="match status" value="1"/>
</dbReference>
<keyword evidence="9" id="KW-1185">Reference proteome</keyword>
<dbReference type="GO" id="GO:0000811">
    <property type="term" value="C:GINS complex"/>
    <property type="evidence" value="ECO:0007669"/>
    <property type="project" value="TreeGrafter"/>
</dbReference>
<evidence type="ECO:0000256" key="1">
    <source>
        <dbReference type="ARBA" id="ARBA00004123"/>
    </source>
</evidence>
<evidence type="ECO:0000259" key="6">
    <source>
        <dbReference type="Pfam" id="PF05916"/>
    </source>
</evidence>
<feature type="domain" description="DNA replication complex GINS protein SLD5 C-terminal" evidence="7">
    <location>
        <begin position="142"/>
        <end position="195"/>
    </location>
</feature>
<comment type="subcellular location">
    <subcellularLocation>
        <location evidence="1">Nucleus</location>
    </subcellularLocation>
</comment>
<evidence type="ECO:0000256" key="5">
    <source>
        <dbReference type="ARBA" id="ARBA00023242"/>
    </source>
</evidence>
<dbReference type="InterPro" id="IPR008591">
    <property type="entry name" value="GINS_Sld5"/>
</dbReference>
<dbReference type="Proteomes" id="UP000269721">
    <property type="component" value="Unassembled WGS sequence"/>
</dbReference>
<dbReference type="CDD" id="cd21692">
    <property type="entry name" value="GINS_B_Sld5"/>
    <property type="match status" value="1"/>
</dbReference>
<evidence type="ECO:0000256" key="4">
    <source>
        <dbReference type="ARBA" id="ARBA00022705"/>
    </source>
</evidence>
<evidence type="ECO:0000256" key="3">
    <source>
        <dbReference type="ARBA" id="ARBA00014804"/>
    </source>
</evidence>
<dbReference type="GO" id="GO:0000727">
    <property type="term" value="P:double-strand break repair via break-induced replication"/>
    <property type="evidence" value="ECO:0007669"/>
    <property type="project" value="TreeGrafter"/>
</dbReference>
<feature type="domain" description="GINS subunit" evidence="6">
    <location>
        <begin position="49"/>
        <end position="118"/>
    </location>
</feature>
<keyword evidence="5" id="KW-0539">Nucleus</keyword>
<protein>
    <recommendedName>
        <fullName evidence="3">DNA replication complex GINS protein SLD5</fullName>
    </recommendedName>
</protein>
<feature type="non-terminal residue" evidence="8">
    <location>
        <position position="1"/>
    </location>
</feature>
<dbReference type="Gene3D" id="1.20.58.1030">
    <property type="match status" value="1"/>
</dbReference>
<feature type="non-terminal residue" evidence="8">
    <location>
        <position position="195"/>
    </location>
</feature>
<proteinExistence type="inferred from homology"/>
<dbReference type="InterPro" id="IPR038749">
    <property type="entry name" value="Sld5_GINS_A"/>
</dbReference>